<protein>
    <recommendedName>
        <fullName evidence="1">Type ISP restriction-modification enzyme LLaBIII C-terminal specificity domain-containing protein</fullName>
    </recommendedName>
</protein>
<dbReference type="AlphaFoldDB" id="A0A5J4KN91"/>
<accession>A0A5J4KN91</accession>
<comment type="caution">
    <text evidence="2">The sequence shown here is derived from an EMBL/GenBank/DDBJ whole genome shotgun (WGS) entry which is preliminary data.</text>
</comment>
<dbReference type="Gene3D" id="3.40.50.150">
    <property type="entry name" value="Vaccinia Virus protein VP39"/>
    <property type="match status" value="1"/>
</dbReference>
<organism evidence="2 3">
    <name type="scientific">Dictyobacter vulcani</name>
    <dbReference type="NCBI Taxonomy" id="2607529"/>
    <lineage>
        <taxon>Bacteria</taxon>
        <taxon>Bacillati</taxon>
        <taxon>Chloroflexota</taxon>
        <taxon>Ktedonobacteria</taxon>
        <taxon>Ktedonobacterales</taxon>
        <taxon>Dictyobacteraceae</taxon>
        <taxon>Dictyobacter</taxon>
    </lineage>
</organism>
<proteinExistence type="predicted"/>
<dbReference type="Pfam" id="PF18135">
    <property type="entry name" value="Type_ISP_C"/>
    <property type="match status" value="1"/>
</dbReference>
<dbReference type="InterPro" id="IPR041635">
    <property type="entry name" value="Type_ISP_LLaBIII_C"/>
</dbReference>
<dbReference type="RefSeq" id="WP_151756521.1">
    <property type="nucleotide sequence ID" value="NZ_BKZW01000001.1"/>
</dbReference>
<evidence type="ECO:0000313" key="3">
    <source>
        <dbReference type="Proteomes" id="UP000326912"/>
    </source>
</evidence>
<dbReference type="InterPro" id="IPR029063">
    <property type="entry name" value="SAM-dependent_MTases_sf"/>
</dbReference>
<evidence type="ECO:0000313" key="2">
    <source>
        <dbReference type="EMBL" id="GER88642.1"/>
    </source>
</evidence>
<feature type="domain" description="Type ISP restriction-modification enzyme LLaBIII C-terminal specificity" evidence="1">
    <location>
        <begin position="166"/>
        <end position="511"/>
    </location>
</feature>
<dbReference type="EMBL" id="BKZW01000001">
    <property type="protein sequence ID" value="GER88642.1"/>
    <property type="molecule type" value="Genomic_DNA"/>
</dbReference>
<name>A0A5J4KN91_9CHLR</name>
<evidence type="ECO:0000259" key="1">
    <source>
        <dbReference type="Pfam" id="PF18135"/>
    </source>
</evidence>
<dbReference type="Proteomes" id="UP000326912">
    <property type="component" value="Unassembled WGS sequence"/>
</dbReference>
<sequence length="558" mass="64293">MKFFRWATDRLQGRDGIVCFVSNNSFLDSYAFDSFRKRLADEFTHIYHIDLSGNARRGRGGNVFGIMVGVGITILVRNRAQVTQHRSATINYYKVDDNLKGPAKLKLLAEAGNIKRVTWHILQPDENYTWITEGLHAEFSTFLAMGNKDAKEARGIETVGATFKTLFKIYSRGAETTRDRWMYDFSASNLVIKTKSMIDTYNSEISRWIRAGEPKDIDNFVLSDETKIKWSSRLKECLVRKTETEFTYLSIRNALYRPFTRQFLYFDSIMTHRQGMFPIIFPNAASELENVVICIPGLGNRKGFGCLAVNVISDLEIAFEKAQCFPFYTYSTDGTNRRENITDWALKLFQKKHGSEVTKWDIFHYVYGLLHHPQYRELYKENLKRDLPHIPLLLNQEAFEACVSVGRQLMDMHVNYEQVDEYPLELVSDKNIPYVQRLRVEKMKLAADKQSLVYSKGLTIAGIPQECFEYRLGNRSALEWVIDQYQVSTDKRSGIESDPNRLDDPQYILRLIRQVVTVSVKTVELVKELAEAVTAEDWLGESVDVSESPLSAEIPPQD</sequence>
<keyword evidence="3" id="KW-1185">Reference proteome</keyword>
<gene>
    <name evidence="2" type="ORF">KDW_28040</name>
</gene>
<dbReference type="SUPFAM" id="SSF53335">
    <property type="entry name" value="S-adenosyl-L-methionine-dependent methyltransferases"/>
    <property type="match status" value="1"/>
</dbReference>
<reference evidence="2 3" key="1">
    <citation type="submission" date="2019-10" db="EMBL/GenBank/DDBJ databases">
        <title>Dictyobacter vulcani sp. nov., within the class Ktedonobacteria, isolated from soil of volcanic Mt. Zao.</title>
        <authorList>
            <person name="Zheng Y."/>
            <person name="Wang C.M."/>
            <person name="Sakai Y."/>
            <person name="Abe K."/>
            <person name="Yokota A."/>
            <person name="Yabe S."/>
        </authorList>
    </citation>
    <scope>NUCLEOTIDE SEQUENCE [LARGE SCALE GENOMIC DNA]</scope>
    <source>
        <strain evidence="2 3">W12</strain>
    </source>
</reference>